<comment type="caution">
    <text evidence="3">The sequence shown here is derived from an EMBL/GenBank/DDBJ whole genome shotgun (WGS) entry which is preliminary data.</text>
</comment>
<reference evidence="3" key="1">
    <citation type="submission" date="2021-05" db="EMBL/GenBank/DDBJ databases">
        <title>The genome of the haptophyte Pavlova lutheri (Diacronema luteri, Pavlovales) - a model for lipid biosynthesis in eukaryotic algae.</title>
        <authorList>
            <person name="Hulatt C.J."/>
            <person name="Posewitz M.C."/>
        </authorList>
    </citation>
    <scope>NUCLEOTIDE SEQUENCE</scope>
    <source>
        <strain evidence="3">NIVA-4/92</strain>
    </source>
</reference>
<evidence type="ECO:0000256" key="1">
    <source>
        <dbReference type="SAM" id="Coils"/>
    </source>
</evidence>
<dbReference type="AlphaFoldDB" id="A0A8J5XCI5"/>
<sequence length="243" mass="25728">MVGVRTRTHARNDEGAAAAVATGGEDDDAPEELPARVTAHAPRREARVKVPTAVELARAAKARRQEVISTGLRSAGAAAPGALPAEILEAVAGVRMQAKPADERAAEQREEQMAAARRKRAAERRRQAAKLEAALAAERKRVLANPSRVLKTDGHFRLAQLVDEPPRGGLPAARSAPNPAALQFLSSHAYGSRLRRTPSAQAMAEAFAAKQRRQLLAARAVGGAVAKARGVIPRKRAASKQPS</sequence>
<evidence type="ECO:0000313" key="3">
    <source>
        <dbReference type="EMBL" id="KAG8463006.1"/>
    </source>
</evidence>
<proteinExistence type="predicted"/>
<gene>
    <name evidence="3" type="ORF">KFE25_001779</name>
</gene>
<evidence type="ECO:0000256" key="2">
    <source>
        <dbReference type="SAM" id="MobiDB-lite"/>
    </source>
</evidence>
<organism evidence="3 4">
    <name type="scientific">Diacronema lutheri</name>
    <name type="common">Unicellular marine alga</name>
    <name type="synonym">Monochrysis lutheri</name>
    <dbReference type="NCBI Taxonomy" id="2081491"/>
    <lineage>
        <taxon>Eukaryota</taxon>
        <taxon>Haptista</taxon>
        <taxon>Haptophyta</taxon>
        <taxon>Pavlovophyceae</taxon>
        <taxon>Pavlovales</taxon>
        <taxon>Pavlovaceae</taxon>
        <taxon>Diacronema</taxon>
    </lineage>
</organism>
<dbReference type="Proteomes" id="UP000751190">
    <property type="component" value="Unassembled WGS sequence"/>
</dbReference>
<protein>
    <submittedName>
        <fullName evidence="3">Uncharacterized protein</fullName>
    </submittedName>
</protein>
<keyword evidence="1" id="KW-0175">Coiled coil</keyword>
<dbReference type="EMBL" id="JAGTXO010000018">
    <property type="protein sequence ID" value="KAG8463006.1"/>
    <property type="molecule type" value="Genomic_DNA"/>
</dbReference>
<dbReference type="OrthoDB" id="10654826at2759"/>
<feature type="coiled-coil region" evidence="1">
    <location>
        <begin position="105"/>
        <end position="141"/>
    </location>
</feature>
<evidence type="ECO:0000313" key="4">
    <source>
        <dbReference type="Proteomes" id="UP000751190"/>
    </source>
</evidence>
<accession>A0A8J5XCI5</accession>
<keyword evidence="4" id="KW-1185">Reference proteome</keyword>
<name>A0A8J5XCI5_DIALT</name>
<feature type="region of interest" description="Disordered" evidence="2">
    <location>
        <begin position="1"/>
        <end position="45"/>
    </location>
</feature>